<dbReference type="InterPro" id="IPR012340">
    <property type="entry name" value="NA-bd_OB-fold"/>
</dbReference>
<evidence type="ECO:0000313" key="7">
    <source>
        <dbReference type="EMBL" id="QQP40142.1"/>
    </source>
</evidence>
<dbReference type="AlphaFoldDB" id="A0A7T8GYF5"/>
<dbReference type="Pfam" id="PF01200">
    <property type="entry name" value="Ribosomal_S28e"/>
    <property type="match status" value="1"/>
</dbReference>
<gene>
    <name evidence="7" type="ORF">FKW44_014093</name>
</gene>
<keyword evidence="8" id="KW-1185">Reference proteome</keyword>
<dbReference type="InterPro" id="IPR000289">
    <property type="entry name" value="Ribosomal_eS28"/>
</dbReference>
<name>A0A7T8GYF5_CALRO</name>
<organism evidence="7 8">
    <name type="scientific">Caligus rogercresseyi</name>
    <name type="common">Sea louse</name>
    <dbReference type="NCBI Taxonomy" id="217165"/>
    <lineage>
        <taxon>Eukaryota</taxon>
        <taxon>Metazoa</taxon>
        <taxon>Ecdysozoa</taxon>
        <taxon>Arthropoda</taxon>
        <taxon>Crustacea</taxon>
        <taxon>Multicrustacea</taxon>
        <taxon>Hexanauplia</taxon>
        <taxon>Copepoda</taxon>
        <taxon>Siphonostomatoida</taxon>
        <taxon>Caligidae</taxon>
        <taxon>Caligus</taxon>
    </lineage>
</organism>
<dbReference type="GO" id="GO:1990904">
    <property type="term" value="C:ribonucleoprotein complex"/>
    <property type="evidence" value="ECO:0007669"/>
    <property type="project" value="UniProtKB-KW"/>
</dbReference>
<dbReference type="Gene3D" id="2.40.50.140">
    <property type="entry name" value="Nucleic acid-binding proteins"/>
    <property type="match status" value="1"/>
</dbReference>
<sequence>MKVSRRTGSHGQCTQVKVEFLAKRIVRSFATSRGPFVRVTFSPFSSLKERPRRRDGLMASLHLVSLFTLTFVYLPPLNTEIYVLTFGR</sequence>
<keyword evidence="3" id="KW-0687">Ribonucleoprotein</keyword>
<keyword evidence="6" id="KW-1133">Transmembrane helix</keyword>
<dbReference type="EMBL" id="CP045898">
    <property type="protein sequence ID" value="QQP40142.1"/>
    <property type="molecule type" value="Genomic_DNA"/>
</dbReference>
<evidence type="ECO:0000256" key="3">
    <source>
        <dbReference type="ARBA" id="ARBA00023274"/>
    </source>
</evidence>
<keyword evidence="6" id="KW-0472">Membrane</keyword>
<dbReference type="GO" id="GO:0005840">
    <property type="term" value="C:ribosome"/>
    <property type="evidence" value="ECO:0007669"/>
    <property type="project" value="UniProtKB-KW"/>
</dbReference>
<evidence type="ECO:0000256" key="1">
    <source>
        <dbReference type="ARBA" id="ARBA00005943"/>
    </source>
</evidence>
<dbReference type="Proteomes" id="UP000595437">
    <property type="component" value="Chromosome 9"/>
</dbReference>
<accession>A0A7T8GYF5</accession>
<proteinExistence type="inferred from homology"/>
<feature type="transmembrane region" description="Helical" evidence="6">
    <location>
        <begin position="56"/>
        <end position="74"/>
    </location>
</feature>
<evidence type="ECO:0000256" key="5">
    <source>
        <dbReference type="ARBA" id="ARBA00035453"/>
    </source>
</evidence>
<keyword evidence="6" id="KW-0812">Transmembrane</keyword>
<dbReference type="GO" id="GO:0006412">
    <property type="term" value="P:translation"/>
    <property type="evidence" value="ECO:0007669"/>
    <property type="project" value="InterPro"/>
</dbReference>
<evidence type="ECO:0000256" key="4">
    <source>
        <dbReference type="ARBA" id="ARBA00035146"/>
    </source>
</evidence>
<evidence type="ECO:0000256" key="6">
    <source>
        <dbReference type="SAM" id="Phobius"/>
    </source>
</evidence>
<dbReference type="OrthoDB" id="10258930at2759"/>
<evidence type="ECO:0000313" key="8">
    <source>
        <dbReference type="Proteomes" id="UP000595437"/>
    </source>
</evidence>
<comment type="similarity">
    <text evidence="1">Belongs to the eukaryotic ribosomal protein eS28 family.</text>
</comment>
<dbReference type="GO" id="GO:0003735">
    <property type="term" value="F:structural constituent of ribosome"/>
    <property type="evidence" value="ECO:0007669"/>
    <property type="project" value="InterPro"/>
</dbReference>
<evidence type="ECO:0000256" key="2">
    <source>
        <dbReference type="ARBA" id="ARBA00022980"/>
    </source>
</evidence>
<keyword evidence="2 7" id="KW-0689">Ribosomal protein</keyword>
<protein>
    <recommendedName>
        <fullName evidence="4">Small ribosomal subunit protein eS28</fullName>
    </recommendedName>
    <alternativeName>
        <fullName evidence="5">40S ribosomal protein S28</fullName>
    </alternativeName>
</protein>
<reference evidence="8" key="1">
    <citation type="submission" date="2021-01" db="EMBL/GenBank/DDBJ databases">
        <title>Caligus Genome Assembly.</title>
        <authorList>
            <person name="Gallardo-Escarate C."/>
        </authorList>
    </citation>
    <scope>NUCLEOTIDE SEQUENCE [LARGE SCALE GENOMIC DNA]</scope>
</reference>